<keyword evidence="9" id="KW-1185">Reference proteome</keyword>
<proteinExistence type="predicted"/>
<dbReference type="GO" id="GO:0006261">
    <property type="term" value="P:DNA-templated DNA replication"/>
    <property type="evidence" value="ECO:0007669"/>
    <property type="project" value="TreeGrafter"/>
</dbReference>
<evidence type="ECO:0000256" key="5">
    <source>
        <dbReference type="ARBA" id="ARBA00023125"/>
    </source>
</evidence>
<dbReference type="GO" id="GO:0003677">
    <property type="term" value="F:DNA binding"/>
    <property type="evidence" value="ECO:0007669"/>
    <property type="project" value="UniProtKB-KW"/>
</dbReference>
<dbReference type="PROSITE" id="PS00116">
    <property type="entry name" value="DNA_POLYMERASE_B"/>
    <property type="match status" value="1"/>
</dbReference>
<evidence type="ECO:0000256" key="3">
    <source>
        <dbReference type="ARBA" id="ARBA00022695"/>
    </source>
</evidence>
<evidence type="ECO:0000256" key="6">
    <source>
        <dbReference type="ARBA" id="ARBA00049244"/>
    </source>
</evidence>
<evidence type="ECO:0000313" key="8">
    <source>
        <dbReference type="EMBL" id="RKO84015.1"/>
    </source>
</evidence>
<gene>
    <name evidence="8" type="ORF">BDK51DRAFT_49490</name>
</gene>
<keyword evidence="5" id="KW-0238">DNA-binding</keyword>
<comment type="catalytic activity">
    <reaction evidence="6">
        <text>DNA(n) + a 2'-deoxyribonucleoside 5'-triphosphate = DNA(n+1) + diphosphate</text>
        <dbReference type="Rhea" id="RHEA:22508"/>
        <dbReference type="Rhea" id="RHEA-COMP:17339"/>
        <dbReference type="Rhea" id="RHEA-COMP:17340"/>
        <dbReference type="ChEBI" id="CHEBI:33019"/>
        <dbReference type="ChEBI" id="CHEBI:61560"/>
        <dbReference type="ChEBI" id="CHEBI:173112"/>
        <dbReference type="EC" id="2.7.7.7"/>
    </reaction>
</comment>
<dbReference type="AlphaFoldDB" id="A0A4P9VYH9"/>
<dbReference type="InterPro" id="IPR043502">
    <property type="entry name" value="DNA/RNA_pol_sf"/>
</dbReference>
<keyword evidence="2" id="KW-0808">Transferase</keyword>
<dbReference type="Proteomes" id="UP000269721">
    <property type="component" value="Unassembled WGS sequence"/>
</dbReference>
<reference evidence="9" key="1">
    <citation type="journal article" date="2018" name="Nat. Microbiol.">
        <title>Leveraging single-cell genomics to expand the fungal tree of life.</title>
        <authorList>
            <person name="Ahrendt S.R."/>
            <person name="Quandt C.A."/>
            <person name="Ciobanu D."/>
            <person name="Clum A."/>
            <person name="Salamov A."/>
            <person name="Andreopoulos B."/>
            <person name="Cheng J.F."/>
            <person name="Woyke T."/>
            <person name="Pelin A."/>
            <person name="Henrissat B."/>
            <person name="Reynolds N.K."/>
            <person name="Benny G.L."/>
            <person name="Smith M.E."/>
            <person name="James T.Y."/>
            <person name="Grigoriev I.V."/>
        </authorList>
    </citation>
    <scope>NUCLEOTIDE SEQUENCE [LARGE SCALE GENOMIC DNA]</scope>
</reference>
<evidence type="ECO:0000259" key="7">
    <source>
        <dbReference type="Pfam" id="PF00136"/>
    </source>
</evidence>
<dbReference type="Gene3D" id="3.30.420.10">
    <property type="entry name" value="Ribonuclease H-like superfamily/Ribonuclease H"/>
    <property type="match status" value="1"/>
</dbReference>
<evidence type="ECO:0000256" key="4">
    <source>
        <dbReference type="ARBA" id="ARBA00022932"/>
    </source>
</evidence>
<dbReference type="InterPro" id="IPR050240">
    <property type="entry name" value="DNA_pol_type-B"/>
</dbReference>
<keyword evidence="3" id="KW-0548">Nucleotidyltransferase</keyword>
<dbReference type="InterPro" id="IPR017964">
    <property type="entry name" value="DNA-dir_DNA_pol_B_CS"/>
</dbReference>
<evidence type="ECO:0000256" key="1">
    <source>
        <dbReference type="ARBA" id="ARBA00012417"/>
    </source>
</evidence>
<feature type="domain" description="DNA-directed DNA polymerase family B multifunctional" evidence="7">
    <location>
        <begin position="109"/>
        <end position="222"/>
    </location>
</feature>
<dbReference type="SUPFAM" id="SSF53098">
    <property type="entry name" value="Ribonuclease H-like"/>
    <property type="match status" value="1"/>
</dbReference>
<dbReference type="GO" id="GO:0000166">
    <property type="term" value="F:nucleotide binding"/>
    <property type="evidence" value="ECO:0007669"/>
    <property type="project" value="InterPro"/>
</dbReference>
<evidence type="ECO:0000256" key="2">
    <source>
        <dbReference type="ARBA" id="ARBA00022679"/>
    </source>
</evidence>
<keyword evidence="4" id="KW-0239">DNA-directed DNA polymerase</keyword>
<name>A0A4P9VYH9_9FUNG</name>
<dbReference type="GO" id="GO:0003887">
    <property type="term" value="F:DNA-directed DNA polymerase activity"/>
    <property type="evidence" value="ECO:0007669"/>
    <property type="project" value="UniProtKB-KW"/>
</dbReference>
<dbReference type="Pfam" id="PF00136">
    <property type="entry name" value="DNA_pol_B"/>
    <property type="match status" value="1"/>
</dbReference>
<dbReference type="InterPro" id="IPR036397">
    <property type="entry name" value="RNaseH_sf"/>
</dbReference>
<organism evidence="8 9">
    <name type="scientific">Blyttiomyces helicus</name>
    <dbReference type="NCBI Taxonomy" id="388810"/>
    <lineage>
        <taxon>Eukaryota</taxon>
        <taxon>Fungi</taxon>
        <taxon>Fungi incertae sedis</taxon>
        <taxon>Chytridiomycota</taxon>
        <taxon>Chytridiomycota incertae sedis</taxon>
        <taxon>Chytridiomycetes</taxon>
        <taxon>Chytridiomycetes incertae sedis</taxon>
        <taxon>Blyttiomyces</taxon>
    </lineage>
</organism>
<dbReference type="SUPFAM" id="SSF56672">
    <property type="entry name" value="DNA/RNA polymerases"/>
    <property type="match status" value="1"/>
</dbReference>
<dbReference type="PANTHER" id="PTHR10322:SF23">
    <property type="entry name" value="DNA POLYMERASE DELTA CATALYTIC SUBUNIT"/>
    <property type="match status" value="1"/>
</dbReference>
<accession>A0A4P9VYH9</accession>
<protein>
    <recommendedName>
        <fullName evidence="1">DNA-directed DNA polymerase</fullName>
        <ecNumber evidence="1">2.7.7.7</ecNumber>
    </recommendedName>
</protein>
<evidence type="ECO:0000313" key="9">
    <source>
        <dbReference type="Proteomes" id="UP000269721"/>
    </source>
</evidence>
<dbReference type="OrthoDB" id="2156839at2759"/>
<dbReference type="EC" id="2.7.7.7" evidence="1"/>
<dbReference type="EMBL" id="ML000591">
    <property type="protein sequence ID" value="RKO84015.1"/>
    <property type="molecule type" value="Genomic_DNA"/>
</dbReference>
<dbReference type="InterPro" id="IPR023211">
    <property type="entry name" value="DNA_pol_palm_dom_sf"/>
</dbReference>
<dbReference type="InterPro" id="IPR006134">
    <property type="entry name" value="DNA-dir_DNA_pol_B_multi_dom"/>
</dbReference>
<dbReference type="Gene3D" id="3.90.1600.10">
    <property type="entry name" value="Palm domain of DNA polymerase"/>
    <property type="match status" value="1"/>
</dbReference>
<sequence length="416" mass="45302">MHNGFGYDIGRLAAHCSPKYSKLFMRVNLGKTSKGIDMAIPGCTVVDTWWFLHKLHGSDYESTSLASIAKKLGVEDKSKSPAMNVDPNDLAYNYTEMAVYNVQDANLCLQGATVLHPVKGLHHNVEVCHFNSLYPNIMISANTSVETVRAIDLDDPAVQDELAEAGITSMVFDGAVYWDTDNVVVRSGHNLVVVDHITKGVQPSFLEYLTTERSSIKRSAAGASTSGMGSVHTAATVTAIARWLIMLASFIGKVVGCKVLYGDTDSVFLKAASQPGSATSSDQPLAPSNASSTFVAIFHGILKHTPFTRIKFSHGKTYKSLILVKPKITYMDKNQFTLAEASLESKQDGIVYYLFVDDSGDSRMVPVDFDDTSTTRISRRYVLQSLDSALAPILDAVGIQNVADLRCLHLMSNNCL</sequence>
<dbReference type="InterPro" id="IPR012337">
    <property type="entry name" value="RNaseH-like_sf"/>
</dbReference>
<dbReference type="PANTHER" id="PTHR10322">
    <property type="entry name" value="DNA POLYMERASE CATALYTIC SUBUNIT"/>
    <property type="match status" value="1"/>
</dbReference>